<comment type="caution">
    <text evidence="2">The sequence shown here is derived from an EMBL/GenBank/DDBJ whole genome shotgun (WGS) entry which is preliminary data.</text>
</comment>
<keyword evidence="3" id="KW-1185">Reference proteome</keyword>
<feature type="domain" description="ABM" evidence="1">
    <location>
        <begin position="2"/>
        <end position="91"/>
    </location>
</feature>
<gene>
    <name evidence="2" type="ORF">O4H49_11850</name>
</gene>
<dbReference type="InterPro" id="IPR011008">
    <property type="entry name" value="Dimeric_a/b-barrel"/>
</dbReference>
<dbReference type="Pfam" id="PF03992">
    <property type="entry name" value="ABM"/>
    <property type="match status" value="1"/>
</dbReference>
<name>A0ABT4LKJ1_9PROT</name>
<keyword evidence="2" id="KW-0560">Oxidoreductase</keyword>
<dbReference type="Proteomes" id="UP001069802">
    <property type="component" value="Unassembled WGS sequence"/>
</dbReference>
<dbReference type="InterPro" id="IPR050744">
    <property type="entry name" value="AI-2_Isomerase_LsrG"/>
</dbReference>
<evidence type="ECO:0000259" key="1">
    <source>
        <dbReference type="PROSITE" id="PS51725"/>
    </source>
</evidence>
<dbReference type="PANTHER" id="PTHR33336:SF1">
    <property type="entry name" value="(4S)-4-HYDROXY-5-PHOSPHONOOXYPENTANE-2,3-DIONE ISOMERASE"/>
    <property type="match status" value="1"/>
</dbReference>
<keyword evidence="2" id="KW-0503">Monooxygenase</keyword>
<dbReference type="PROSITE" id="PS51725">
    <property type="entry name" value="ABM"/>
    <property type="match status" value="1"/>
</dbReference>
<proteinExistence type="predicted"/>
<sequence length="94" mass="11049">MYTVLVDFTIKPGCEEKFRAAVLIQAQASLHKENNCKVFDVCVDPQDKLRFFLYELYSTAQDFNLHLKSDHFAAFNQLVSDWISDKKVRFLERI</sequence>
<dbReference type="GO" id="GO:0004497">
    <property type="term" value="F:monooxygenase activity"/>
    <property type="evidence" value="ECO:0007669"/>
    <property type="project" value="UniProtKB-KW"/>
</dbReference>
<dbReference type="InterPro" id="IPR007138">
    <property type="entry name" value="ABM_dom"/>
</dbReference>
<protein>
    <submittedName>
        <fullName evidence="2">Quinol monooxygenase</fullName>
    </submittedName>
</protein>
<dbReference type="SUPFAM" id="SSF54909">
    <property type="entry name" value="Dimeric alpha+beta barrel"/>
    <property type="match status" value="1"/>
</dbReference>
<dbReference type="Gene3D" id="3.30.70.100">
    <property type="match status" value="1"/>
</dbReference>
<evidence type="ECO:0000313" key="3">
    <source>
        <dbReference type="Proteomes" id="UP001069802"/>
    </source>
</evidence>
<evidence type="ECO:0000313" key="2">
    <source>
        <dbReference type="EMBL" id="MCZ4281475.1"/>
    </source>
</evidence>
<accession>A0ABT4LKJ1</accession>
<dbReference type="EMBL" id="JAPWGY010000003">
    <property type="protein sequence ID" value="MCZ4281475.1"/>
    <property type="molecule type" value="Genomic_DNA"/>
</dbReference>
<organism evidence="2 3">
    <name type="scientific">Kiloniella laminariae</name>
    <dbReference type="NCBI Taxonomy" id="454162"/>
    <lineage>
        <taxon>Bacteria</taxon>
        <taxon>Pseudomonadati</taxon>
        <taxon>Pseudomonadota</taxon>
        <taxon>Alphaproteobacteria</taxon>
        <taxon>Rhodospirillales</taxon>
        <taxon>Kiloniellaceae</taxon>
        <taxon>Kiloniella</taxon>
    </lineage>
</organism>
<reference evidence="2" key="1">
    <citation type="submission" date="2022-12" db="EMBL/GenBank/DDBJ databases">
        <title>Bacterial isolates from different developmental stages of Nematostella vectensis.</title>
        <authorList>
            <person name="Fraune S."/>
        </authorList>
    </citation>
    <scope>NUCLEOTIDE SEQUENCE</scope>
    <source>
        <strain evidence="2">G21630-S1</strain>
    </source>
</reference>
<dbReference type="RefSeq" id="WP_269423624.1">
    <property type="nucleotide sequence ID" value="NZ_JAPWGY010000003.1"/>
</dbReference>
<dbReference type="PANTHER" id="PTHR33336">
    <property type="entry name" value="QUINOL MONOOXYGENASE YGIN-RELATED"/>
    <property type="match status" value="1"/>
</dbReference>